<evidence type="ECO:0000256" key="1">
    <source>
        <dbReference type="SAM" id="MobiDB-lite"/>
    </source>
</evidence>
<gene>
    <name evidence="2" type="ORF">TanjilG_06489</name>
</gene>
<dbReference type="EMBL" id="CM007366">
    <property type="protein sequence ID" value="OIW09683.1"/>
    <property type="molecule type" value="Genomic_DNA"/>
</dbReference>
<dbReference type="Proteomes" id="UP000188354">
    <property type="component" value="Chromosome LG06"/>
</dbReference>
<proteinExistence type="predicted"/>
<dbReference type="Gramene" id="OIW09683">
    <property type="protein sequence ID" value="OIW09683"/>
    <property type="gene ID" value="TanjilG_06489"/>
</dbReference>
<keyword evidence="3" id="KW-1185">Reference proteome</keyword>
<organism evidence="2 3">
    <name type="scientific">Lupinus angustifolius</name>
    <name type="common">Narrow-leaved blue lupine</name>
    <dbReference type="NCBI Taxonomy" id="3871"/>
    <lineage>
        <taxon>Eukaryota</taxon>
        <taxon>Viridiplantae</taxon>
        <taxon>Streptophyta</taxon>
        <taxon>Embryophyta</taxon>
        <taxon>Tracheophyta</taxon>
        <taxon>Spermatophyta</taxon>
        <taxon>Magnoliopsida</taxon>
        <taxon>eudicotyledons</taxon>
        <taxon>Gunneridae</taxon>
        <taxon>Pentapetalae</taxon>
        <taxon>rosids</taxon>
        <taxon>fabids</taxon>
        <taxon>Fabales</taxon>
        <taxon>Fabaceae</taxon>
        <taxon>Papilionoideae</taxon>
        <taxon>50 kb inversion clade</taxon>
        <taxon>genistoids sensu lato</taxon>
        <taxon>core genistoids</taxon>
        <taxon>Genisteae</taxon>
        <taxon>Lupinus</taxon>
    </lineage>
</organism>
<feature type="compositionally biased region" description="Basic residues" evidence="1">
    <location>
        <begin position="15"/>
        <end position="24"/>
    </location>
</feature>
<reference evidence="2 3" key="1">
    <citation type="journal article" date="2017" name="Plant Biotechnol. J.">
        <title>A comprehensive draft genome sequence for lupin (Lupinus angustifolius), an emerging health food: insights into plant-microbe interactions and legume evolution.</title>
        <authorList>
            <person name="Hane J.K."/>
            <person name="Ming Y."/>
            <person name="Kamphuis L.G."/>
            <person name="Nelson M.N."/>
            <person name="Garg G."/>
            <person name="Atkins C.A."/>
            <person name="Bayer P.E."/>
            <person name="Bravo A."/>
            <person name="Bringans S."/>
            <person name="Cannon S."/>
            <person name="Edwards D."/>
            <person name="Foley R."/>
            <person name="Gao L.L."/>
            <person name="Harrison M.J."/>
            <person name="Huang W."/>
            <person name="Hurgobin B."/>
            <person name="Li S."/>
            <person name="Liu C.W."/>
            <person name="McGrath A."/>
            <person name="Morahan G."/>
            <person name="Murray J."/>
            <person name="Weller J."/>
            <person name="Jian J."/>
            <person name="Singh K.B."/>
        </authorList>
    </citation>
    <scope>NUCLEOTIDE SEQUENCE [LARGE SCALE GENOMIC DNA]</scope>
    <source>
        <strain evidence="3">cv. Tanjil</strain>
        <tissue evidence="2">Whole plant</tissue>
    </source>
</reference>
<dbReference type="AlphaFoldDB" id="A0A4P1RFF6"/>
<name>A0A4P1RFF6_LUPAN</name>
<feature type="region of interest" description="Disordered" evidence="1">
    <location>
        <begin position="49"/>
        <end position="70"/>
    </location>
</feature>
<feature type="region of interest" description="Disordered" evidence="1">
    <location>
        <begin position="15"/>
        <end position="36"/>
    </location>
</feature>
<evidence type="ECO:0000313" key="2">
    <source>
        <dbReference type="EMBL" id="OIW09683.1"/>
    </source>
</evidence>
<sequence length="95" mass="10691">MSTRRQKIKNHILIRSRGKAKKAKGGSSSSKKGKEKILEEVVEELDEEVDEEMDHGQSEEEVATFECNDSDEEEIEGYVAEFAAVEDDVGEEDDI</sequence>
<evidence type="ECO:0000313" key="3">
    <source>
        <dbReference type="Proteomes" id="UP000188354"/>
    </source>
</evidence>
<accession>A0A4P1RFF6</accession>
<protein>
    <submittedName>
        <fullName evidence="2">Uncharacterized protein</fullName>
    </submittedName>
</protein>